<gene>
    <name evidence="1" type="ORF">RPERSI_LOCUS7858</name>
</gene>
<evidence type="ECO:0000313" key="1">
    <source>
        <dbReference type="EMBL" id="CAG8650644.1"/>
    </source>
</evidence>
<name>A0ACA9NHP3_9GLOM</name>
<feature type="non-terminal residue" evidence="1">
    <location>
        <position position="1"/>
    </location>
</feature>
<sequence length="264" mass="30586">SYLIANAVERRKLCMRHLAQFKASRVFTTAAQTKPSLQSVNSTIETSLPKRNQFTQEEIEIAAQLEPTVFNDHGSRRQQPALRQTNEYPTTMTTLNEQAKKILGIHPPMYRTYDAIIKRYHRLATEQGWTNSNGAIWPISKENLIKFIAYLHKNVTPQTITSYLSALKHYHTMNQIEWNEVRYDPLVKQLLKTIEGGHMFHPVRQKEHITRTQLQRMRNSLNFGNTEGILFWSIALVAFYGLARLGELLPQCQQGMHKILKIQS</sequence>
<keyword evidence="2" id="KW-1185">Reference proteome</keyword>
<dbReference type="EMBL" id="CAJVQC010013717">
    <property type="protein sequence ID" value="CAG8650644.1"/>
    <property type="molecule type" value="Genomic_DNA"/>
</dbReference>
<proteinExistence type="predicted"/>
<accession>A0ACA9NHP3</accession>
<dbReference type="Proteomes" id="UP000789920">
    <property type="component" value="Unassembled WGS sequence"/>
</dbReference>
<comment type="caution">
    <text evidence="1">The sequence shown here is derived from an EMBL/GenBank/DDBJ whole genome shotgun (WGS) entry which is preliminary data.</text>
</comment>
<reference evidence="1" key="1">
    <citation type="submission" date="2021-06" db="EMBL/GenBank/DDBJ databases">
        <authorList>
            <person name="Kallberg Y."/>
            <person name="Tangrot J."/>
            <person name="Rosling A."/>
        </authorList>
    </citation>
    <scope>NUCLEOTIDE SEQUENCE</scope>
    <source>
        <strain evidence="1">MA461A</strain>
    </source>
</reference>
<protein>
    <submittedName>
        <fullName evidence="1">1090_t:CDS:1</fullName>
    </submittedName>
</protein>
<feature type="non-terminal residue" evidence="1">
    <location>
        <position position="264"/>
    </location>
</feature>
<evidence type="ECO:0000313" key="2">
    <source>
        <dbReference type="Proteomes" id="UP000789920"/>
    </source>
</evidence>
<organism evidence="1 2">
    <name type="scientific">Racocetra persica</name>
    <dbReference type="NCBI Taxonomy" id="160502"/>
    <lineage>
        <taxon>Eukaryota</taxon>
        <taxon>Fungi</taxon>
        <taxon>Fungi incertae sedis</taxon>
        <taxon>Mucoromycota</taxon>
        <taxon>Glomeromycotina</taxon>
        <taxon>Glomeromycetes</taxon>
        <taxon>Diversisporales</taxon>
        <taxon>Gigasporaceae</taxon>
        <taxon>Racocetra</taxon>
    </lineage>
</organism>